<evidence type="ECO:0000313" key="7">
    <source>
        <dbReference type="Proteomes" id="UP000199032"/>
    </source>
</evidence>
<evidence type="ECO:0000256" key="1">
    <source>
        <dbReference type="ARBA" id="ARBA00022714"/>
    </source>
</evidence>
<dbReference type="AlphaFoldDB" id="A0A0S4LA21"/>
<dbReference type="InterPro" id="IPR017941">
    <property type="entry name" value="Rieske_2Fe-2S"/>
</dbReference>
<reference evidence="6 7" key="1">
    <citation type="submission" date="2015-10" db="EMBL/GenBank/DDBJ databases">
        <authorList>
            <person name="Gilbert D.G."/>
        </authorList>
    </citation>
    <scope>NUCLEOTIDE SEQUENCE [LARGE SCALE GENOMIC DNA]</scope>
    <source>
        <strain evidence="6">COMA1</strain>
    </source>
</reference>
<gene>
    <name evidence="6" type="ORF">COMA1_11157</name>
</gene>
<dbReference type="InterPro" id="IPR036922">
    <property type="entry name" value="Rieske_2Fe-2S_sf"/>
</dbReference>
<dbReference type="PROSITE" id="PS51296">
    <property type="entry name" value="RIESKE"/>
    <property type="match status" value="1"/>
</dbReference>
<dbReference type="PANTHER" id="PTHR21496">
    <property type="entry name" value="FERREDOXIN-RELATED"/>
    <property type="match status" value="1"/>
</dbReference>
<dbReference type="GO" id="GO:0046872">
    <property type="term" value="F:metal ion binding"/>
    <property type="evidence" value="ECO:0007669"/>
    <property type="project" value="UniProtKB-KW"/>
</dbReference>
<dbReference type="RefSeq" id="WP_245630857.1">
    <property type="nucleotide sequence ID" value="NZ_CZQA01000001.1"/>
</dbReference>
<organism evidence="6 7">
    <name type="scientific">Candidatus Nitrospira nitrosa</name>
    <dbReference type="NCBI Taxonomy" id="1742972"/>
    <lineage>
        <taxon>Bacteria</taxon>
        <taxon>Pseudomonadati</taxon>
        <taxon>Nitrospirota</taxon>
        <taxon>Nitrospiria</taxon>
        <taxon>Nitrospirales</taxon>
        <taxon>Nitrospiraceae</taxon>
        <taxon>Nitrospira</taxon>
    </lineage>
</organism>
<dbReference type="EMBL" id="CZQA01000001">
    <property type="protein sequence ID" value="CUS33437.1"/>
    <property type="molecule type" value="Genomic_DNA"/>
</dbReference>
<name>A0A0S4LA21_9BACT</name>
<evidence type="ECO:0000256" key="2">
    <source>
        <dbReference type="ARBA" id="ARBA00022723"/>
    </source>
</evidence>
<dbReference type="GO" id="GO:0051537">
    <property type="term" value="F:2 iron, 2 sulfur cluster binding"/>
    <property type="evidence" value="ECO:0007669"/>
    <property type="project" value="UniProtKB-KW"/>
</dbReference>
<dbReference type="SUPFAM" id="SSF50022">
    <property type="entry name" value="ISP domain"/>
    <property type="match status" value="1"/>
</dbReference>
<keyword evidence="3" id="KW-0408">Iron</keyword>
<sequence>MMDGFQKVGQVEDVPPGQSKIVKVNDRPIALFNIDGKFYAIHNSCPHEGGPLIEGRLKGYVIACPWHDLAFDIRNGQGTDGGGYCVGSYEVRVEGSEIMIGPRKKS</sequence>
<proteinExistence type="predicted"/>
<keyword evidence="4" id="KW-0411">Iron-sulfur</keyword>
<keyword evidence="2" id="KW-0479">Metal-binding</keyword>
<dbReference type="Gene3D" id="2.102.10.10">
    <property type="entry name" value="Rieske [2Fe-2S] iron-sulphur domain"/>
    <property type="match status" value="1"/>
</dbReference>
<evidence type="ECO:0000259" key="5">
    <source>
        <dbReference type="PROSITE" id="PS51296"/>
    </source>
</evidence>
<keyword evidence="1" id="KW-0001">2Fe-2S</keyword>
<evidence type="ECO:0000256" key="3">
    <source>
        <dbReference type="ARBA" id="ARBA00023004"/>
    </source>
</evidence>
<dbReference type="STRING" id="1742972.COMA1_11157"/>
<dbReference type="PANTHER" id="PTHR21496:SF23">
    <property type="entry name" value="3-PHENYLPROPIONATE_CINNAMIC ACID DIOXYGENASE FERREDOXIN SUBUNIT"/>
    <property type="match status" value="1"/>
</dbReference>
<feature type="domain" description="Rieske" evidence="5">
    <location>
        <begin position="6"/>
        <end position="100"/>
    </location>
</feature>
<evidence type="ECO:0000313" key="6">
    <source>
        <dbReference type="EMBL" id="CUS33437.1"/>
    </source>
</evidence>
<keyword evidence="7" id="KW-1185">Reference proteome</keyword>
<accession>A0A0S4LA21</accession>
<evidence type="ECO:0000256" key="4">
    <source>
        <dbReference type="ARBA" id="ARBA00023014"/>
    </source>
</evidence>
<protein>
    <submittedName>
        <fullName evidence="6">Putative Rieske-type ferredoxin</fullName>
    </submittedName>
</protein>
<dbReference type="Pfam" id="PF00355">
    <property type="entry name" value="Rieske"/>
    <property type="match status" value="1"/>
</dbReference>
<dbReference type="Proteomes" id="UP000199032">
    <property type="component" value="Unassembled WGS sequence"/>
</dbReference>